<evidence type="ECO:0000313" key="21">
    <source>
        <dbReference type="EMBL" id="KAJ4828229.1"/>
    </source>
</evidence>
<dbReference type="PROSITE" id="PS50927">
    <property type="entry name" value="BULB_LECTIN"/>
    <property type="match status" value="1"/>
</dbReference>
<organism evidence="21 22">
    <name type="scientific">Turnera subulata</name>
    <dbReference type="NCBI Taxonomy" id="218843"/>
    <lineage>
        <taxon>Eukaryota</taxon>
        <taxon>Viridiplantae</taxon>
        <taxon>Streptophyta</taxon>
        <taxon>Embryophyta</taxon>
        <taxon>Tracheophyta</taxon>
        <taxon>Spermatophyta</taxon>
        <taxon>Magnoliopsida</taxon>
        <taxon>eudicotyledons</taxon>
        <taxon>Gunneridae</taxon>
        <taxon>Pentapetalae</taxon>
        <taxon>rosids</taxon>
        <taxon>fabids</taxon>
        <taxon>Malpighiales</taxon>
        <taxon>Passifloraceae</taxon>
        <taxon>Turnera</taxon>
    </lineage>
</organism>
<dbReference type="FunFam" id="1.10.510.10:FF:000060">
    <property type="entry name" value="G-type lectin S-receptor-like serine/threonine-protein kinase"/>
    <property type="match status" value="1"/>
</dbReference>
<evidence type="ECO:0000259" key="18">
    <source>
        <dbReference type="PROSITE" id="PS50026"/>
    </source>
</evidence>
<keyword evidence="10" id="KW-0325">Glycoprotein</keyword>
<dbReference type="Gene3D" id="3.30.200.20">
    <property type="entry name" value="Phosphorylase Kinase, domain 1"/>
    <property type="match status" value="1"/>
</dbReference>
<dbReference type="PIRSF" id="PIRSF000641">
    <property type="entry name" value="SRK"/>
    <property type="match status" value="1"/>
</dbReference>
<dbReference type="SUPFAM" id="SSF56112">
    <property type="entry name" value="Protein kinase-like (PK-like)"/>
    <property type="match status" value="1"/>
</dbReference>
<dbReference type="InterPro" id="IPR001245">
    <property type="entry name" value="Ser-Thr/Tyr_kinase_cat_dom"/>
</dbReference>
<dbReference type="FunFam" id="2.90.10.10:FF:000005">
    <property type="entry name" value="G-type lectin S-receptor-like serine/threonine-protein kinase"/>
    <property type="match status" value="1"/>
</dbReference>
<dbReference type="InterPro" id="IPR008271">
    <property type="entry name" value="Ser/Thr_kinase_AS"/>
</dbReference>
<comment type="similarity">
    <text evidence="13">Belongs to the protein kinase superfamily. Ser/Thr protein kinase family.</text>
</comment>
<reference evidence="21" key="2">
    <citation type="journal article" date="2023" name="Plants (Basel)">
        <title>Annotation of the Turnera subulata (Passifloraceae) Draft Genome Reveals the S-Locus Evolved after the Divergence of Turneroideae from Passifloroideae in a Stepwise Manner.</title>
        <authorList>
            <person name="Henning P.M."/>
            <person name="Roalson E.H."/>
            <person name="Mir W."/>
            <person name="McCubbin A.G."/>
            <person name="Shore J.S."/>
        </authorList>
    </citation>
    <scope>NUCLEOTIDE SEQUENCE</scope>
    <source>
        <strain evidence="21">F60SS</strain>
    </source>
</reference>
<dbReference type="InterPro" id="IPR011009">
    <property type="entry name" value="Kinase-like_dom_sf"/>
</dbReference>
<evidence type="ECO:0000259" key="17">
    <source>
        <dbReference type="PROSITE" id="PS50011"/>
    </source>
</evidence>
<feature type="domain" description="EGF-like" evidence="18">
    <location>
        <begin position="276"/>
        <end position="312"/>
    </location>
</feature>
<dbReference type="CDD" id="cd14066">
    <property type="entry name" value="STKc_IRAK"/>
    <property type="match status" value="1"/>
</dbReference>
<evidence type="ECO:0000256" key="7">
    <source>
        <dbReference type="ARBA" id="ARBA00022777"/>
    </source>
</evidence>
<dbReference type="InterPro" id="IPR003609">
    <property type="entry name" value="Pan_app"/>
</dbReference>
<dbReference type="InterPro" id="IPR000719">
    <property type="entry name" value="Prot_kinase_dom"/>
</dbReference>
<dbReference type="PROSITE" id="PS50948">
    <property type="entry name" value="PAN"/>
    <property type="match status" value="1"/>
</dbReference>
<reference evidence="21" key="1">
    <citation type="submission" date="2022-02" db="EMBL/GenBank/DDBJ databases">
        <authorList>
            <person name="Henning P.M."/>
            <person name="McCubbin A.G."/>
            <person name="Shore J.S."/>
        </authorList>
    </citation>
    <scope>NUCLEOTIDE SEQUENCE</scope>
    <source>
        <strain evidence="21">F60SS</strain>
        <tissue evidence="21">Leaves</tissue>
    </source>
</reference>
<evidence type="ECO:0000256" key="11">
    <source>
        <dbReference type="ARBA" id="ARBA00047899"/>
    </source>
</evidence>
<keyword evidence="4 13" id="KW-0808">Transferase</keyword>
<feature type="binding site" evidence="15">
    <location>
        <position position="460"/>
    </location>
    <ligand>
        <name>ATP</name>
        <dbReference type="ChEBI" id="CHEBI:30616"/>
    </ligand>
</feature>
<keyword evidence="3 13" id="KW-0723">Serine/threonine-protein kinase</keyword>
<feature type="domain" description="Bulb-type lectin" evidence="19">
    <location>
        <begin position="26"/>
        <end position="148"/>
    </location>
</feature>
<dbReference type="Gene3D" id="1.10.510.10">
    <property type="entry name" value="Transferase(Phosphotransferase) domain 1"/>
    <property type="match status" value="1"/>
</dbReference>
<proteinExistence type="inferred from homology"/>
<dbReference type="AlphaFoldDB" id="A0A9Q0FB33"/>
<dbReference type="Pfam" id="PF08276">
    <property type="entry name" value="PAN_2"/>
    <property type="match status" value="1"/>
</dbReference>
<dbReference type="InterPro" id="IPR024171">
    <property type="entry name" value="SRK-like_kinase"/>
</dbReference>
<evidence type="ECO:0000256" key="2">
    <source>
        <dbReference type="ARBA" id="ARBA00022475"/>
    </source>
</evidence>
<dbReference type="Proteomes" id="UP001141552">
    <property type="component" value="Unassembled WGS sequence"/>
</dbReference>
<accession>A0A9Q0FB33</accession>
<sequence>MKIFLSITFLGYTLLSFARSSIGAINTLKPNQHLLDDGRTLVSPGETFVLGFFSFPDSLSRYVGIWLKDDPKRKVVWVANRDQPIFDSSGVLTITPTGSIVVTSQQGSEPSWSSNSSTTSGSPVLHLLDDGNLVVKDGNKEGYVWQSFDYPFDTMLPGMLLGLNNETEERRYLTSSNYKCEVDISGPPQLVVRQGSKISFRSGPWNGVRFSGQHRMREASSRFKLTLVSNSTSVFYSFPNNEENMMSRIVLNATGILQYLAWNKGKGEWDVRFSFPADECDEYKKCGPNGICNSHMSPICRCPTGFVPKVPREWEKREWGGGCVRKTPLNCSTKVKFQKFPLVKLPDKSKLLHDHTKMFSEGCKQGCLQNCSCTAYAQTDIGCLRWHGDLLDIRECRISILNPENEPEAEEENQDQLPLYDWLTIVSATDHFSYSNKIGEGGFGSVYKGTLPLGQEIAVKRLSKDSGQGIVEFKNEVIFISKLQHRNLVGLLGCCIHGEERLLVYEYMCNGSLDQHLFKQARGTSIDWQKRFNIIAGIARGLLYLHRDSRMRIIHRDLKASNILLDDEMTPKISDFGLARTFGSGQLEGITKRIMGTFGYMSPEYATDGVFSTKSDVFSFGVLVIEIVSGEKNRGFCFADHEQTLLGHAWKLWNEGRPLELMDASMEKPVPTSEILNCINIGLLCVQHKPEDRPTMANVVSMLDSEGLELSQPKQPGFFTVVDETDLAAWISRSTTEVTMTTLEAR</sequence>
<name>A0A9Q0FB33_9ROSI</name>
<dbReference type="GO" id="GO:0005886">
    <property type="term" value="C:plasma membrane"/>
    <property type="evidence" value="ECO:0007669"/>
    <property type="project" value="UniProtKB-SubCell"/>
</dbReference>
<evidence type="ECO:0000313" key="22">
    <source>
        <dbReference type="Proteomes" id="UP001141552"/>
    </source>
</evidence>
<comment type="caution">
    <text evidence="21">The sequence shown here is derived from an EMBL/GenBank/DDBJ whole genome shotgun (WGS) entry which is preliminary data.</text>
</comment>
<dbReference type="PROSITE" id="PS00108">
    <property type="entry name" value="PROTEIN_KINASE_ST"/>
    <property type="match status" value="1"/>
</dbReference>
<comment type="caution">
    <text evidence="14">Lacks conserved residue(s) required for the propagation of feature annotation.</text>
</comment>
<evidence type="ECO:0000259" key="20">
    <source>
        <dbReference type="PROSITE" id="PS50948"/>
    </source>
</evidence>
<dbReference type="EC" id="2.7.11.1" evidence="13"/>
<feature type="domain" description="Protein kinase" evidence="17">
    <location>
        <begin position="432"/>
        <end position="708"/>
    </location>
</feature>
<keyword evidence="5 16" id="KW-0732">Signal</keyword>
<dbReference type="GO" id="GO:0004674">
    <property type="term" value="F:protein serine/threonine kinase activity"/>
    <property type="evidence" value="ECO:0007669"/>
    <property type="project" value="UniProtKB-KW"/>
</dbReference>
<dbReference type="CDD" id="cd00028">
    <property type="entry name" value="B_lectin"/>
    <property type="match status" value="1"/>
</dbReference>
<gene>
    <name evidence="21" type="ORF">Tsubulata_113111</name>
</gene>
<feature type="domain" description="Apple" evidence="20">
    <location>
        <begin position="331"/>
        <end position="396"/>
    </location>
</feature>
<evidence type="ECO:0000256" key="1">
    <source>
        <dbReference type="ARBA" id="ARBA00004251"/>
    </source>
</evidence>
<dbReference type="GO" id="GO:0048544">
    <property type="term" value="P:recognition of pollen"/>
    <property type="evidence" value="ECO:0007669"/>
    <property type="project" value="InterPro"/>
</dbReference>
<evidence type="ECO:0000256" key="9">
    <source>
        <dbReference type="ARBA" id="ARBA00023157"/>
    </source>
</evidence>
<dbReference type="Pfam" id="PF07714">
    <property type="entry name" value="PK_Tyr_Ser-Thr"/>
    <property type="match status" value="1"/>
</dbReference>
<dbReference type="SUPFAM" id="SSF51110">
    <property type="entry name" value="alpha-D-mannose-specific plant lectins"/>
    <property type="match status" value="1"/>
</dbReference>
<keyword evidence="7 13" id="KW-0418">Kinase</keyword>
<feature type="chain" id="PRO_5040237432" description="Receptor-like serine/threonine-protein kinase" evidence="16">
    <location>
        <begin position="24"/>
        <end position="746"/>
    </location>
</feature>
<evidence type="ECO:0000256" key="3">
    <source>
        <dbReference type="ARBA" id="ARBA00022527"/>
    </source>
</evidence>
<dbReference type="GO" id="GO:0005524">
    <property type="term" value="F:ATP binding"/>
    <property type="evidence" value="ECO:0007669"/>
    <property type="project" value="UniProtKB-UniRule"/>
</dbReference>
<keyword evidence="2" id="KW-1003">Cell membrane</keyword>
<evidence type="ECO:0000256" key="4">
    <source>
        <dbReference type="ARBA" id="ARBA00022679"/>
    </source>
</evidence>
<comment type="catalytic activity">
    <reaction evidence="12 13">
        <text>L-seryl-[protein] + ATP = O-phospho-L-seryl-[protein] + ADP + H(+)</text>
        <dbReference type="Rhea" id="RHEA:17989"/>
        <dbReference type="Rhea" id="RHEA-COMP:9863"/>
        <dbReference type="Rhea" id="RHEA-COMP:11604"/>
        <dbReference type="ChEBI" id="CHEBI:15378"/>
        <dbReference type="ChEBI" id="CHEBI:29999"/>
        <dbReference type="ChEBI" id="CHEBI:30616"/>
        <dbReference type="ChEBI" id="CHEBI:83421"/>
        <dbReference type="ChEBI" id="CHEBI:456216"/>
        <dbReference type="EC" id="2.7.11.1"/>
    </reaction>
</comment>
<evidence type="ECO:0000256" key="13">
    <source>
        <dbReference type="PIRNR" id="PIRNR000641"/>
    </source>
</evidence>
<comment type="subcellular location">
    <subcellularLocation>
        <location evidence="1">Cell membrane</location>
        <topology evidence="1">Single-pass type I membrane protein</topology>
    </subcellularLocation>
</comment>
<dbReference type="Pfam" id="PF01453">
    <property type="entry name" value="B_lectin"/>
    <property type="match status" value="1"/>
</dbReference>
<evidence type="ECO:0000256" key="12">
    <source>
        <dbReference type="ARBA" id="ARBA00048679"/>
    </source>
</evidence>
<keyword evidence="14" id="KW-0245">EGF-like domain</keyword>
<dbReference type="SMART" id="SM00108">
    <property type="entry name" value="B_lectin"/>
    <property type="match status" value="1"/>
</dbReference>
<evidence type="ECO:0000256" key="10">
    <source>
        <dbReference type="ARBA" id="ARBA00023180"/>
    </source>
</evidence>
<dbReference type="InterPro" id="IPR001480">
    <property type="entry name" value="Bulb-type_lectin_dom"/>
</dbReference>
<evidence type="ECO:0000256" key="14">
    <source>
        <dbReference type="PROSITE-ProRule" id="PRU00076"/>
    </source>
</evidence>
<evidence type="ECO:0000256" key="8">
    <source>
        <dbReference type="ARBA" id="ARBA00022840"/>
    </source>
</evidence>
<dbReference type="PROSITE" id="PS50026">
    <property type="entry name" value="EGF_3"/>
    <property type="match status" value="1"/>
</dbReference>
<comment type="catalytic activity">
    <reaction evidence="11 13">
        <text>L-threonyl-[protein] + ATP = O-phospho-L-threonyl-[protein] + ADP + H(+)</text>
        <dbReference type="Rhea" id="RHEA:46608"/>
        <dbReference type="Rhea" id="RHEA-COMP:11060"/>
        <dbReference type="Rhea" id="RHEA-COMP:11605"/>
        <dbReference type="ChEBI" id="CHEBI:15378"/>
        <dbReference type="ChEBI" id="CHEBI:30013"/>
        <dbReference type="ChEBI" id="CHEBI:30616"/>
        <dbReference type="ChEBI" id="CHEBI:61977"/>
        <dbReference type="ChEBI" id="CHEBI:456216"/>
        <dbReference type="EC" id="2.7.11.1"/>
    </reaction>
</comment>
<evidence type="ECO:0000259" key="19">
    <source>
        <dbReference type="PROSITE" id="PS50927"/>
    </source>
</evidence>
<dbReference type="PANTHER" id="PTHR27002">
    <property type="entry name" value="RECEPTOR-LIKE SERINE/THREONINE-PROTEIN KINASE SD1-8"/>
    <property type="match status" value="1"/>
</dbReference>
<dbReference type="CDD" id="cd00054">
    <property type="entry name" value="EGF_CA"/>
    <property type="match status" value="1"/>
</dbReference>
<dbReference type="Pfam" id="PF00954">
    <property type="entry name" value="S_locus_glycop"/>
    <property type="match status" value="1"/>
</dbReference>
<protein>
    <recommendedName>
        <fullName evidence="13">Receptor-like serine/threonine-protein kinase</fullName>
        <ecNumber evidence="13">2.7.11.1</ecNumber>
    </recommendedName>
</protein>
<evidence type="ECO:0000256" key="15">
    <source>
        <dbReference type="PROSITE-ProRule" id="PRU10141"/>
    </source>
</evidence>
<dbReference type="PANTHER" id="PTHR27002:SF864">
    <property type="entry name" value="RECEPTOR-LIKE SERINE_THREONINE-PROTEIN KINASE"/>
    <property type="match status" value="1"/>
</dbReference>
<dbReference type="PROSITE" id="PS00107">
    <property type="entry name" value="PROTEIN_KINASE_ATP"/>
    <property type="match status" value="1"/>
</dbReference>
<keyword evidence="8 13" id="KW-0067">ATP-binding</keyword>
<dbReference type="FunFam" id="3.30.200.20:FF:000195">
    <property type="entry name" value="G-type lectin S-receptor-like serine/threonine-protein kinase"/>
    <property type="match status" value="1"/>
</dbReference>
<dbReference type="InterPro" id="IPR036426">
    <property type="entry name" value="Bulb-type_lectin_dom_sf"/>
</dbReference>
<dbReference type="InterPro" id="IPR017441">
    <property type="entry name" value="Protein_kinase_ATP_BS"/>
</dbReference>
<dbReference type="InterPro" id="IPR000742">
    <property type="entry name" value="EGF"/>
</dbReference>
<keyword evidence="2" id="KW-0472">Membrane</keyword>
<evidence type="ECO:0000256" key="16">
    <source>
        <dbReference type="SAM" id="SignalP"/>
    </source>
</evidence>
<evidence type="ECO:0000256" key="5">
    <source>
        <dbReference type="ARBA" id="ARBA00022729"/>
    </source>
</evidence>
<dbReference type="InterPro" id="IPR000858">
    <property type="entry name" value="S_locus_glycoprot_dom"/>
</dbReference>
<dbReference type="PROSITE" id="PS50011">
    <property type="entry name" value="PROTEIN_KINASE_DOM"/>
    <property type="match status" value="1"/>
</dbReference>
<dbReference type="EMBL" id="JAKUCV010006224">
    <property type="protein sequence ID" value="KAJ4828229.1"/>
    <property type="molecule type" value="Genomic_DNA"/>
</dbReference>
<dbReference type="SMART" id="SM00220">
    <property type="entry name" value="S_TKc"/>
    <property type="match status" value="1"/>
</dbReference>
<keyword evidence="22" id="KW-1185">Reference proteome</keyword>
<dbReference type="Gene3D" id="2.90.10.10">
    <property type="entry name" value="Bulb-type lectin domain"/>
    <property type="match status" value="1"/>
</dbReference>
<evidence type="ECO:0000256" key="6">
    <source>
        <dbReference type="ARBA" id="ARBA00022741"/>
    </source>
</evidence>
<keyword evidence="6 13" id="KW-0547">Nucleotide-binding</keyword>
<feature type="signal peptide" evidence="16">
    <location>
        <begin position="1"/>
        <end position="23"/>
    </location>
</feature>
<dbReference type="OrthoDB" id="4062651at2759"/>
<keyword evidence="9" id="KW-1015">Disulfide bond</keyword>
<dbReference type="CDD" id="cd01098">
    <property type="entry name" value="PAN_AP_plant"/>
    <property type="match status" value="1"/>
</dbReference>